<dbReference type="SUPFAM" id="SSF52980">
    <property type="entry name" value="Restriction endonuclease-like"/>
    <property type="match status" value="1"/>
</dbReference>
<dbReference type="Gene3D" id="3.40.960.10">
    <property type="entry name" value="VSR Endonuclease"/>
    <property type="match status" value="1"/>
</dbReference>
<dbReference type="InterPro" id="IPR047216">
    <property type="entry name" value="Endonuclease_DUF559_bact"/>
</dbReference>
<evidence type="ECO:0000313" key="2">
    <source>
        <dbReference type="EMBL" id="QYR52410.1"/>
    </source>
</evidence>
<evidence type="ECO:0000259" key="1">
    <source>
        <dbReference type="Pfam" id="PF04480"/>
    </source>
</evidence>
<dbReference type="PANTHER" id="PTHR38590">
    <property type="entry name" value="BLL0828 PROTEIN"/>
    <property type="match status" value="1"/>
</dbReference>
<dbReference type="EMBL" id="CP080544">
    <property type="protein sequence ID" value="QYR52410.1"/>
    <property type="molecule type" value="Genomic_DNA"/>
</dbReference>
<organism evidence="2 3">
    <name type="scientific">Lysobacter soyae</name>
    <dbReference type="NCBI Taxonomy" id="2764185"/>
    <lineage>
        <taxon>Bacteria</taxon>
        <taxon>Pseudomonadati</taxon>
        <taxon>Pseudomonadota</taxon>
        <taxon>Gammaproteobacteria</taxon>
        <taxon>Lysobacterales</taxon>
        <taxon>Lysobacteraceae</taxon>
        <taxon>Lysobacter</taxon>
    </lineage>
</organism>
<dbReference type="Proteomes" id="UP000824755">
    <property type="component" value="Chromosome"/>
</dbReference>
<accession>A0ABX8WLA8</accession>
<dbReference type="Pfam" id="PF04480">
    <property type="entry name" value="DUF559"/>
    <property type="match status" value="1"/>
</dbReference>
<name>A0ABX8WLA8_9GAMM</name>
<protein>
    <submittedName>
        <fullName evidence="2">DUF559 domain-containing protein</fullName>
    </submittedName>
</protein>
<dbReference type="InterPro" id="IPR007569">
    <property type="entry name" value="DUF559"/>
</dbReference>
<reference evidence="2 3" key="1">
    <citation type="submission" date="2021-08" db="EMBL/GenBank/DDBJ databases">
        <title>Lysobacter sp. strain CJ11 Genome sequencing and assembly.</title>
        <authorList>
            <person name="Kim I."/>
        </authorList>
    </citation>
    <scope>NUCLEOTIDE SEQUENCE [LARGE SCALE GENOMIC DNA]</scope>
    <source>
        <strain evidence="2 3">CJ11</strain>
    </source>
</reference>
<dbReference type="CDD" id="cd01038">
    <property type="entry name" value="Endonuclease_DUF559"/>
    <property type="match status" value="1"/>
</dbReference>
<dbReference type="InterPro" id="IPR011335">
    <property type="entry name" value="Restrct_endonuc-II-like"/>
</dbReference>
<dbReference type="RefSeq" id="WP_220379196.1">
    <property type="nucleotide sequence ID" value="NZ_CP080544.1"/>
</dbReference>
<keyword evidence="3" id="KW-1185">Reference proteome</keyword>
<proteinExistence type="predicted"/>
<gene>
    <name evidence="2" type="ORF">H8L67_07330</name>
</gene>
<feature type="domain" description="DUF559" evidence="1">
    <location>
        <begin position="13"/>
        <end position="115"/>
    </location>
</feature>
<evidence type="ECO:0000313" key="3">
    <source>
        <dbReference type="Proteomes" id="UP000824755"/>
    </source>
</evidence>
<dbReference type="PANTHER" id="PTHR38590:SF1">
    <property type="entry name" value="BLL0828 PROTEIN"/>
    <property type="match status" value="1"/>
</dbReference>
<sequence>MENATNLQKAITHHRAVRLRKSMTDAERLIWFHLRDRRMAGFKFRRQHPIGPYIADFVCFETQLVIELDGGQHTVAGDYARRRYLCQQGWRVLRFWNDDVFLRQSEVLEEIHRHLLLPSPQSGEGAPERGG</sequence>